<keyword evidence="2" id="KW-1185">Reference proteome</keyword>
<proteinExistence type="predicted"/>
<protein>
    <submittedName>
        <fullName evidence="1">Uncharacterized protein</fullName>
    </submittedName>
</protein>
<evidence type="ECO:0000313" key="2">
    <source>
        <dbReference type="Proteomes" id="UP001159363"/>
    </source>
</evidence>
<accession>A0ABQ9HSR4</accession>
<gene>
    <name evidence="1" type="ORF">PR048_013354</name>
</gene>
<organism evidence="1 2">
    <name type="scientific">Dryococelus australis</name>
    <dbReference type="NCBI Taxonomy" id="614101"/>
    <lineage>
        <taxon>Eukaryota</taxon>
        <taxon>Metazoa</taxon>
        <taxon>Ecdysozoa</taxon>
        <taxon>Arthropoda</taxon>
        <taxon>Hexapoda</taxon>
        <taxon>Insecta</taxon>
        <taxon>Pterygota</taxon>
        <taxon>Neoptera</taxon>
        <taxon>Polyneoptera</taxon>
        <taxon>Phasmatodea</taxon>
        <taxon>Verophasmatodea</taxon>
        <taxon>Anareolatae</taxon>
        <taxon>Phasmatidae</taxon>
        <taxon>Eurycanthinae</taxon>
        <taxon>Dryococelus</taxon>
    </lineage>
</organism>
<dbReference type="Proteomes" id="UP001159363">
    <property type="component" value="Chromosome X"/>
</dbReference>
<reference evidence="1 2" key="1">
    <citation type="submission" date="2023-02" db="EMBL/GenBank/DDBJ databases">
        <title>LHISI_Scaffold_Assembly.</title>
        <authorList>
            <person name="Stuart O.P."/>
            <person name="Cleave R."/>
            <person name="Magrath M.J.L."/>
            <person name="Mikheyev A.S."/>
        </authorList>
    </citation>
    <scope>NUCLEOTIDE SEQUENCE [LARGE SCALE GENOMIC DNA]</scope>
    <source>
        <strain evidence="1">Daus_M_001</strain>
        <tissue evidence="1">Leg muscle</tissue>
    </source>
</reference>
<dbReference type="EMBL" id="JARBHB010000004">
    <property type="protein sequence ID" value="KAJ8887139.1"/>
    <property type="molecule type" value="Genomic_DNA"/>
</dbReference>
<comment type="caution">
    <text evidence="1">The sequence shown here is derived from an EMBL/GenBank/DDBJ whole genome shotgun (WGS) entry which is preliminary data.</text>
</comment>
<evidence type="ECO:0000313" key="1">
    <source>
        <dbReference type="EMBL" id="KAJ8887139.1"/>
    </source>
</evidence>
<name>A0ABQ9HSR4_9NEOP</name>
<sequence length="70" mass="8145">MPDEILQGCRLPLIGEYTQELRNHASELESSRACRKQMEHVIPEAHDHHQCYIVQWFHVTTRPPADLQPG</sequence>